<dbReference type="Proteomes" id="UP001141166">
    <property type="component" value="Unassembled WGS sequence"/>
</dbReference>
<dbReference type="AlphaFoldDB" id="A0A9X3XVN5"/>
<dbReference type="Proteomes" id="UP001260956">
    <property type="component" value="Unassembled WGS sequence"/>
</dbReference>
<evidence type="ECO:0000313" key="2">
    <source>
        <dbReference type="EMBL" id="MDT2370837.1"/>
    </source>
</evidence>
<proteinExistence type="predicted"/>
<sequence length="82" mass="9994">MKTELDLLKGRSSDLPFKRFFCGISKLKNKKVFDFIYILKDEWQKLEKEETALIYEEIEMIHKIENIRTIPNYIEAKIFFHH</sequence>
<dbReference type="EMBL" id="JARPTX010000051">
    <property type="protein sequence ID" value="MDT2370837.1"/>
    <property type="molecule type" value="Genomic_DNA"/>
</dbReference>
<evidence type="ECO:0000313" key="3">
    <source>
        <dbReference type="Proteomes" id="UP001141166"/>
    </source>
</evidence>
<comment type="caution">
    <text evidence="1">The sequence shown here is derived from an EMBL/GenBank/DDBJ whole genome shotgun (WGS) entry which is preliminary data.</text>
</comment>
<name>A0A9X3XVN5_ENTFC</name>
<dbReference type="RefSeq" id="WP_002305974.1">
    <property type="nucleotide sequence ID" value="NZ_BLAC01000001.1"/>
</dbReference>
<reference evidence="2" key="2">
    <citation type="submission" date="2023-03" db="EMBL/GenBank/DDBJ databases">
        <authorList>
            <person name="Shen W."/>
            <person name="Cai J."/>
        </authorList>
    </citation>
    <scope>NUCLEOTIDE SEQUENCE</scope>
    <source>
        <strain evidence="2">B1010-2</strain>
    </source>
</reference>
<protein>
    <submittedName>
        <fullName evidence="1">Uncharacterized protein</fullName>
    </submittedName>
</protein>
<organism evidence="1 3">
    <name type="scientific">Enterococcus faecium</name>
    <name type="common">Streptococcus faecium</name>
    <dbReference type="NCBI Taxonomy" id="1352"/>
    <lineage>
        <taxon>Bacteria</taxon>
        <taxon>Bacillati</taxon>
        <taxon>Bacillota</taxon>
        <taxon>Bacilli</taxon>
        <taxon>Lactobacillales</taxon>
        <taxon>Enterococcaceae</taxon>
        <taxon>Enterococcus</taxon>
    </lineage>
</organism>
<accession>A0A9X3XVN5</accession>
<gene>
    <name evidence="1" type="ORF">M3X98_05595</name>
    <name evidence="2" type="ORF">P6Z85_11920</name>
</gene>
<dbReference type="EMBL" id="JAMWMK010000007">
    <property type="protein sequence ID" value="MDC4247528.1"/>
    <property type="molecule type" value="Genomic_DNA"/>
</dbReference>
<evidence type="ECO:0000313" key="1">
    <source>
        <dbReference type="EMBL" id="MDC4247528.1"/>
    </source>
</evidence>
<reference evidence="1" key="1">
    <citation type="submission" date="2022-05" db="EMBL/GenBank/DDBJ databases">
        <title>Draft genome sequences of Clostridium perfringens strains isolated from Peru.</title>
        <authorList>
            <person name="Hurtado R."/>
            <person name="Lima L."/>
            <person name="Sousa T."/>
            <person name="Jaiswal A.K."/>
            <person name="Tiwari S."/>
            <person name="Maturrano L."/>
            <person name="Brenig B."/>
            <person name="Azevedo V."/>
        </authorList>
    </citation>
    <scope>NUCLEOTIDE SEQUENCE</scope>
    <source>
        <strain evidence="1">CP4</strain>
    </source>
</reference>